<proteinExistence type="inferred from homology"/>
<dbReference type="RefSeq" id="WP_067527098.1">
    <property type="nucleotide sequence ID" value="NZ_JABELX010000019.1"/>
</dbReference>
<evidence type="ECO:0000256" key="5">
    <source>
        <dbReference type="ARBA" id="ARBA00023049"/>
    </source>
</evidence>
<name>A0A849CBP7_9NOCA</name>
<feature type="domain" description="Peptidase M48" evidence="8">
    <location>
        <begin position="130"/>
        <end position="207"/>
    </location>
</feature>
<keyword evidence="7" id="KW-0472">Membrane</keyword>
<keyword evidence="1 6" id="KW-0645">Protease</keyword>
<reference evidence="9 10" key="1">
    <citation type="submission" date="2020-05" db="EMBL/GenBank/DDBJ databases">
        <title>MicrobeNet Type strains.</title>
        <authorList>
            <person name="Nicholson A.C."/>
        </authorList>
    </citation>
    <scope>NUCLEOTIDE SEQUENCE [LARGE SCALE GENOMIC DNA]</scope>
    <source>
        <strain evidence="9 10">JCM 3224</strain>
    </source>
</reference>
<comment type="cofactor">
    <cofactor evidence="6">
        <name>Zn(2+)</name>
        <dbReference type="ChEBI" id="CHEBI:29105"/>
    </cofactor>
    <text evidence="6">Binds 1 zinc ion per subunit.</text>
</comment>
<keyword evidence="2" id="KW-0479">Metal-binding</keyword>
<keyword evidence="7" id="KW-0812">Transmembrane</keyword>
<dbReference type="PANTHER" id="PTHR34978">
    <property type="entry name" value="POSSIBLE SENSOR-TRANSDUCER PROTEIN BLAR"/>
    <property type="match status" value="1"/>
</dbReference>
<dbReference type="InterPro" id="IPR052173">
    <property type="entry name" value="Beta-lactam_resp_regulator"/>
</dbReference>
<evidence type="ECO:0000256" key="7">
    <source>
        <dbReference type="SAM" id="Phobius"/>
    </source>
</evidence>
<dbReference type="Gene3D" id="3.30.2010.10">
    <property type="entry name" value="Metalloproteases ('zincins'), catalytic domain"/>
    <property type="match status" value="1"/>
</dbReference>
<dbReference type="GO" id="GO:0046872">
    <property type="term" value="F:metal ion binding"/>
    <property type="evidence" value="ECO:0007669"/>
    <property type="project" value="UniProtKB-KW"/>
</dbReference>
<dbReference type="GO" id="GO:0006508">
    <property type="term" value="P:proteolysis"/>
    <property type="evidence" value="ECO:0007669"/>
    <property type="project" value="UniProtKB-KW"/>
</dbReference>
<dbReference type="PANTHER" id="PTHR34978:SF3">
    <property type="entry name" value="SLR0241 PROTEIN"/>
    <property type="match status" value="1"/>
</dbReference>
<keyword evidence="7" id="KW-1133">Transmembrane helix</keyword>
<feature type="transmembrane region" description="Helical" evidence="7">
    <location>
        <begin position="291"/>
        <end position="320"/>
    </location>
</feature>
<evidence type="ECO:0000313" key="9">
    <source>
        <dbReference type="EMBL" id="NNH75138.1"/>
    </source>
</evidence>
<dbReference type="EMBL" id="JABELX010000019">
    <property type="protein sequence ID" value="NNH75138.1"/>
    <property type="molecule type" value="Genomic_DNA"/>
</dbReference>
<keyword evidence="3 6" id="KW-0378">Hydrolase</keyword>
<evidence type="ECO:0000259" key="8">
    <source>
        <dbReference type="Pfam" id="PF01435"/>
    </source>
</evidence>
<gene>
    <name evidence="9" type="ORF">HLB23_35700</name>
</gene>
<evidence type="ECO:0000256" key="4">
    <source>
        <dbReference type="ARBA" id="ARBA00022833"/>
    </source>
</evidence>
<comment type="caution">
    <text evidence="9">The sequence shown here is derived from an EMBL/GenBank/DDBJ whole genome shotgun (WGS) entry which is preliminary data.</text>
</comment>
<dbReference type="CDD" id="cd07326">
    <property type="entry name" value="M56_BlaR1_MecR1_like"/>
    <property type="match status" value="1"/>
</dbReference>
<accession>A0A849CBP7</accession>
<evidence type="ECO:0000256" key="1">
    <source>
        <dbReference type="ARBA" id="ARBA00022670"/>
    </source>
</evidence>
<protein>
    <submittedName>
        <fullName evidence="9">M56 family metallopeptidase</fullName>
    </submittedName>
</protein>
<comment type="similarity">
    <text evidence="6">Belongs to the peptidase M48 family.</text>
</comment>
<organism evidence="9 10">
    <name type="scientific">Nocardia uniformis</name>
    <dbReference type="NCBI Taxonomy" id="53432"/>
    <lineage>
        <taxon>Bacteria</taxon>
        <taxon>Bacillati</taxon>
        <taxon>Actinomycetota</taxon>
        <taxon>Actinomycetes</taxon>
        <taxon>Mycobacteriales</taxon>
        <taxon>Nocardiaceae</taxon>
        <taxon>Nocardia</taxon>
    </lineage>
</organism>
<keyword evidence="5 6" id="KW-0482">Metalloprotease</keyword>
<dbReference type="Proteomes" id="UP000586827">
    <property type="component" value="Unassembled WGS sequence"/>
</dbReference>
<feature type="transmembrane region" description="Helical" evidence="7">
    <location>
        <begin position="39"/>
        <end position="62"/>
    </location>
</feature>
<evidence type="ECO:0000313" key="10">
    <source>
        <dbReference type="Proteomes" id="UP000586827"/>
    </source>
</evidence>
<dbReference type="InterPro" id="IPR001915">
    <property type="entry name" value="Peptidase_M48"/>
</dbReference>
<dbReference type="AlphaFoldDB" id="A0A849CBP7"/>
<evidence type="ECO:0000256" key="2">
    <source>
        <dbReference type="ARBA" id="ARBA00022723"/>
    </source>
</evidence>
<keyword evidence="10" id="KW-1185">Reference proteome</keyword>
<keyword evidence="4 6" id="KW-0862">Zinc</keyword>
<evidence type="ECO:0000256" key="3">
    <source>
        <dbReference type="ARBA" id="ARBA00022801"/>
    </source>
</evidence>
<dbReference type="GO" id="GO:0004222">
    <property type="term" value="F:metalloendopeptidase activity"/>
    <property type="evidence" value="ECO:0007669"/>
    <property type="project" value="InterPro"/>
</dbReference>
<sequence>MSAAICLLAYGFAMAVLAPPLLRRLTESEAAPRFALAAWLSAIGSTALSWLAALVALIVDIAHHRLVSMQRPVMDTCMTELHDAAVGRYGGAEQAGLLILAGLSGVAGLFVIARLGRALWYARRTTFTHARMARIAGRHNGALDAVVLDVDEPAAYCVAGKQHTVVVTRGVLTALDDHHLDAVLAHERAHLSGRHHLLLALSRGLATVLPHVNLFTTGANEIARLLEMIADDAAARVHGRRTVLHALLTLSDISDGPTEALGATGIGLTSRVRRLADPTNTSTRRRSRLTLGAATVTAALTSVAALALAVVGLALCLPISG</sequence>
<evidence type="ECO:0000256" key="6">
    <source>
        <dbReference type="RuleBase" id="RU003983"/>
    </source>
</evidence>
<dbReference type="Pfam" id="PF01435">
    <property type="entry name" value="Peptidase_M48"/>
    <property type="match status" value="1"/>
</dbReference>